<accession>A0A8H8DAY6</accession>
<reference evidence="3 4" key="1">
    <citation type="submission" date="2020-12" db="EMBL/GenBank/DDBJ databases">
        <title>Effect of drift, selection, and recombination on the evolution of hybrid genomes in Candida yeast pathogens.</title>
        <authorList>
            <person name="Mixao V."/>
            <person name="Ksiezopolska E."/>
            <person name="Saus E."/>
            <person name="Boekhout T."/>
            <person name="Gacser A."/>
            <person name="Gabaldon T."/>
        </authorList>
    </citation>
    <scope>NUCLEOTIDE SEQUENCE [LARGE SCALE GENOMIC DNA]</scope>
    <source>
        <strain evidence="3 4">BP57</strain>
    </source>
</reference>
<keyword evidence="4" id="KW-1185">Reference proteome</keyword>
<dbReference type="GeneID" id="93653463"/>
<feature type="chain" id="PRO_5034819296" evidence="2">
    <location>
        <begin position="24"/>
        <end position="142"/>
    </location>
</feature>
<feature type="compositionally biased region" description="Basic and acidic residues" evidence="1">
    <location>
        <begin position="124"/>
        <end position="142"/>
    </location>
</feature>
<dbReference type="RefSeq" id="XP_067546317.1">
    <property type="nucleotide sequence ID" value="XM_067693947.1"/>
</dbReference>
<feature type="region of interest" description="Disordered" evidence="1">
    <location>
        <begin position="32"/>
        <end position="54"/>
    </location>
</feature>
<feature type="compositionally biased region" description="Basic and acidic residues" evidence="1">
    <location>
        <begin position="42"/>
        <end position="54"/>
    </location>
</feature>
<organism evidence="3 4">
    <name type="scientific">Candida metapsilosis</name>
    <dbReference type="NCBI Taxonomy" id="273372"/>
    <lineage>
        <taxon>Eukaryota</taxon>
        <taxon>Fungi</taxon>
        <taxon>Dikarya</taxon>
        <taxon>Ascomycota</taxon>
        <taxon>Saccharomycotina</taxon>
        <taxon>Pichiomycetes</taxon>
        <taxon>Debaryomycetaceae</taxon>
        <taxon>Candida/Lodderomyces clade</taxon>
        <taxon>Candida</taxon>
    </lineage>
</organism>
<evidence type="ECO:0000256" key="1">
    <source>
        <dbReference type="SAM" id="MobiDB-lite"/>
    </source>
</evidence>
<evidence type="ECO:0000256" key="2">
    <source>
        <dbReference type="SAM" id="SignalP"/>
    </source>
</evidence>
<protein>
    <submittedName>
        <fullName evidence="3">Uncharacterized protein</fullName>
    </submittedName>
</protein>
<dbReference type="Proteomes" id="UP000669133">
    <property type="component" value="Unassembled WGS sequence"/>
</dbReference>
<comment type="caution">
    <text evidence="3">The sequence shown here is derived from an EMBL/GenBank/DDBJ whole genome shotgun (WGS) entry which is preliminary data.</text>
</comment>
<feature type="signal peptide" evidence="2">
    <location>
        <begin position="1"/>
        <end position="23"/>
    </location>
</feature>
<keyword evidence="2" id="KW-0732">Signal</keyword>
<dbReference type="EMBL" id="JAEOAQ010000007">
    <property type="protein sequence ID" value="KAG5417201.1"/>
    <property type="molecule type" value="Genomic_DNA"/>
</dbReference>
<name>A0A8H8DAY6_9ASCO</name>
<sequence>MNRLLRNFLLFISLYLVYRYAFASSFQSQQSSIMSDSNSNPKENKQDPFEGKKKEEIMVEIGGKKFPLSKISKPHAVVHPQPHIPAVEKQVNDYKDSKAFDQAVLDPGKQKQQFDAASFPDVEPEAKKREEELEKSRAKKND</sequence>
<proteinExistence type="predicted"/>
<evidence type="ECO:0000313" key="4">
    <source>
        <dbReference type="Proteomes" id="UP000669133"/>
    </source>
</evidence>
<gene>
    <name evidence="3" type="ORF">I9W82_004834</name>
</gene>
<evidence type="ECO:0000313" key="3">
    <source>
        <dbReference type="EMBL" id="KAG5417201.1"/>
    </source>
</evidence>
<feature type="region of interest" description="Disordered" evidence="1">
    <location>
        <begin position="107"/>
        <end position="142"/>
    </location>
</feature>
<dbReference type="AlphaFoldDB" id="A0A8H8DAY6"/>
<dbReference type="OrthoDB" id="4082192at2759"/>